<protein>
    <submittedName>
        <fullName evidence="1">Uncharacterized protein</fullName>
    </submittedName>
</protein>
<sequence length="40" mass="4706">MQKQIIQNAIFIIKRTELKDYTLIILSLKIGRNSLMKSLE</sequence>
<dbReference type="Proteomes" id="UP000005512">
    <property type="component" value="Unassembled WGS sequence"/>
</dbReference>
<proteinExistence type="predicted"/>
<comment type="caution">
    <text evidence="1">The sequence shown here is derived from an EMBL/GenBank/DDBJ whole genome shotgun (WGS) entry which is preliminary data.</text>
</comment>
<reference evidence="1" key="1">
    <citation type="submission" date="2009-12" db="EMBL/GenBank/DDBJ databases">
        <authorList>
            <person name="Weinstock G."/>
            <person name="Sodergren E."/>
            <person name="Clifton S."/>
            <person name="Fulton L."/>
            <person name="Fulton B."/>
            <person name="Courtney L."/>
            <person name="Fronick C."/>
            <person name="Harrison M."/>
            <person name="Strong C."/>
            <person name="Farmer C."/>
            <person name="Delahaunty K."/>
            <person name="Markovic C."/>
            <person name="Hall O."/>
            <person name="Minx P."/>
            <person name="Tomlinson C."/>
            <person name="Mitreva M."/>
            <person name="Nelson J."/>
            <person name="Hou S."/>
            <person name="Wollam A."/>
            <person name="Pepin K.H."/>
            <person name="Johnson M."/>
            <person name="Bhonagiri V."/>
            <person name="Nash W.E."/>
            <person name="Warren W."/>
            <person name="Chinwalla A."/>
            <person name="Mardis E.R."/>
            <person name="Wilson R.K."/>
        </authorList>
    </citation>
    <scope>NUCLEOTIDE SEQUENCE [LARGE SCALE GENOMIC DNA]</scope>
    <source>
        <strain evidence="1">DSM 4541</strain>
    </source>
</reference>
<evidence type="ECO:0000313" key="1">
    <source>
        <dbReference type="EMBL" id="EFB71689.1"/>
    </source>
</evidence>
<evidence type="ECO:0000313" key="2">
    <source>
        <dbReference type="Proteomes" id="UP000005512"/>
    </source>
</evidence>
<dbReference type="HOGENOM" id="CLU_3294971_0_0_6"/>
<dbReference type="AlphaFoldDB" id="D1P463"/>
<gene>
    <name evidence="1" type="ORF">PROVRUST_07014</name>
</gene>
<keyword evidence="2" id="KW-1185">Reference proteome</keyword>
<dbReference type="EMBL" id="ABXV02000030">
    <property type="protein sequence ID" value="EFB71689.1"/>
    <property type="molecule type" value="Genomic_DNA"/>
</dbReference>
<name>D1P463_9GAMM</name>
<organism evidence="1 2">
    <name type="scientific">Providencia rustigianii DSM 4541</name>
    <dbReference type="NCBI Taxonomy" id="500637"/>
    <lineage>
        <taxon>Bacteria</taxon>
        <taxon>Pseudomonadati</taxon>
        <taxon>Pseudomonadota</taxon>
        <taxon>Gammaproteobacteria</taxon>
        <taxon>Enterobacterales</taxon>
        <taxon>Morganellaceae</taxon>
        <taxon>Providencia</taxon>
    </lineage>
</organism>
<accession>D1P463</accession>